<evidence type="ECO:0000313" key="1">
    <source>
        <dbReference type="EMBL" id="KKK66361.1"/>
    </source>
</evidence>
<comment type="caution">
    <text evidence="1">The sequence shown here is derived from an EMBL/GenBank/DDBJ whole genome shotgun (WGS) entry which is preliminary data.</text>
</comment>
<gene>
    <name evidence="1" type="ORF">LCGC14_2964890</name>
</gene>
<reference evidence="1" key="1">
    <citation type="journal article" date="2015" name="Nature">
        <title>Complex archaea that bridge the gap between prokaryotes and eukaryotes.</title>
        <authorList>
            <person name="Spang A."/>
            <person name="Saw J.H."/>
            <person name="Jorgensen S.L."/>
            <person name="Zaremba-Niedzwiedzka K."/>
            <person name="Martijn J."/>
            <person name="Lind A.E."/>
            <person name="van Eijk R."/>
            <person name="Schleper C."/>
            <person name="Guy L."/>
            <person name="Ettema T.J."/>
        </authorList>
    </citation>
    <scope>NUCLEOTIDE SEQUENCE</scope>
</reference>
<sequence>MNRRAFIKILSGAVMVPVIGLPAVAPGAPAEVAPVFSWIGGTYSGKAHYVYLSVTYTFAKQLNQRGEHDKSNNTP</sequence>
<dbReference type="AlphaFoldDB" id="A0A0F9A2H0"/>
<proteinExistence type="predicted"/>
<organism evidence="1">
    <name type="scientific">marine sediment metagenome</name>
    <dbReference type="NCBI Taxonomy" id="412755"/>
    <lineage>
        <taxon>unclassified sequences</taxon>
        <taxon>metagenomes</taxon>
        <taxon>ecological metagenomes</taxon>
    </lineage>
</organism>
<dbReference type="EMBL" id="LAZR01060115">
    <property type="protein sequence ID" value="KKK66361.1"/>
    <property type="molecule type" value="Genomic_DNA"/>
</dbReference>
<name>A0A0F9A2H0_9ZZZZ</name>
<protein>
    <submittedName>
        <fullName evidence="1">Uncharacterized protein</fullName>
    </submittedName>
</protein>
<accession>A0A0F9A2H0</accession>